<dbReference type="Proteomes" id="UP000216943">
    <property type="component" value="Unassembled WGS sequence"/>
</dbReference>
<feature type="chain" id="PRO_5013306691" description="Lipoprotein-associated type-17 domain-containing protein" evidence="2">
    <location>
        <begin position="29"/>
        <end position="859"/>
    </location>
</feature>
<evidence type="ECO:0000313" key="4">
    <source>
        <dbReference type="EMBL" id="PAK21507.1"/>
    </source>
</evidence>
<name>A0A269TJE5_9BACT</name>
<feature type="domain" description="Lipoprotein-associated type-17" evidence="3">
    <location>
        <begin position="481"/>
        <end position="578"/>
    </location>
</feature>
<proteinExistence type="predicted"/>
<accession>A0A269TJE5</accession>
<evidence type="ECO:0000256" key="2">
    <source>
        <dbReference type="SAM" id="SignalP"/>
    </source>
</evidence>
<keyword evidence="1" id="KW-0175">Coiled coil</keyword>
<dbReference type="EMBL" id="NQNY01000004">
    <property type="protein sequence ID" value="PAK21507.1"/>
    <property type="molecule type" value="Genomic_DNA"/>
</dbReference>
<dbReference type="PROSITE" id="PS51257">
    <property type="entry name" value="PROKAR_LIPOPROTEIN"/>
    <property type="match status" value="1"/>
</dbReference>
<comment type="caution">
    <text evidence="4">The sequence shown here is derived from an EMBL/GenBank/DDBJ whole genome shotgun (WGS) entry which is preliminary data.</text>
</comment>
<dbReference type="InterPro" id="IPR007326">
    <property type="entry name" value="Lipoprotein-assoc_dom"/>
</dbReference>
<organism evidence="4 5">
    <name type="scientific">Mycoplasmopsis agassizii</name>
    <dbReference type="NCBI Taxonomy" id="33922"/>
    <lineage>
        <taxon>Bacteria</taxon>
        <taxon>Bacillati</taxon>
        <taxon>Mycoplasmatota</taxon>
        <taxon>Mycoplasmoidales</taxon>
        <taxon>Metamycoplasmataceae</taxon>
        <taxon>Mycoplasmopsis</taxon>
    </lineage>
</organism>
<evidence type="ECO:0000313" key="5">
    <source>
        <dbReference type="Proteomes" id="UP000216943"/>
    </source>
</evidence>
<feature type="signal peptide" evidence="2">
    <location>
        <begin position="1"/>
        <end position="28"/>
    </location>
</feature>
<dbReference type="Pfam" id="PF04200">
    <property type="entry name" value="Lipoprotein_17"/>
    <property type="match status" value="3"/>
</dbReference>
<evidence type="ECO:0000259" key="3">
    <source>
        <dbReference type="Pfam" id="PF04200"/>
    </source>
</evidence>
<feature type="domain" description="Lipoprotein-associated type-17" evidence="3">
    <location>
        <begin position="272"/>
        <end position="361"/>
    </location>
</feature>
<evidence type="ECO:0000256" key="1">
    <source>
        <dbReference type="SAM" id="Coils"/>
    </source>
</evidence>
<dbReference type="OrthoDB" id="9890427at2"/>
<dbReference type="RefSeq" id="WP_095334675.1">
    <property type="nucleotide sequence ID" value="NZ_NQNY01000004.1"/>
</dbReference>
<reference evidence="5" key="1">
    <citation type="submission" date="2017-08" db="EMBL/GenBank/DDBJ databases">
        <authorList>
            <person name="Alvarez-Ponce D."/>
            <person name="Weitzman C.L."/>
            <person name="Tillett R.L."/>
            <person name="Sandmeier F.C."/>
            <person name="Tracy C.R."/>
        </authorList>
    </citation>
    <scope>NUCLEOTIDE SEQUENCE [LARGE SCALE GENOMIC DNA]</scope>
    <source>
        <strain evidence="5">723</strain>
    </source>
</reference>
<feature type="domain" description="Lipoprotein-associated type-17" evidence="3">
    <location>
        <begin position="372"/>
        <end position="467"/>
    </location>
</feature>
<sequence length="859" mass="96507">MKKLNKKLLLLSGTVLASALVATTIACAPDTTTKEENKKILEVLIVSISQNYDAKTSYESKESLISALTTDTVKADKNAFSNLLKVAPKFGNSNLANVVNSSNKDDLTDKQIRITLTLSYGNGDDLVTADIDFTITFDLVNQLLDTNSEVIATWYKDKVIDQNATHELNTKLSSSITLEEDKKILSDFLKNMLPEISGSKLEVDFVEEWNGDLDTSLKVKVTIKINDDTYKENGEKVTNDPNQAGKVITINNLTKRDLEQTKIKLWYQKEVNNLTVESDLKNKKPSDITKSELIPLFTFKTTNYETKDTDLDLEILEEDDYSGTISLRVFLKQQNKYITTDGLKVDDKNQAGKVITLTNFKNLKEAVSNWYQNIVDVSLIDNPKENWKDVFASTINGLEKVKSIFTKPDLQKLPNADFNVDLSADDKLGTLAVKVTLTANNKFYDLNGNNVDQKEAGKKVIISGFKKDTLKEDVTSWYSEILKDEIKVTNFELAKLVPSLVTNEKLKELFKLNLPEGIDDLETEVTLIKDEINNYEGSVKVKVTLVQSQTKYFKTDGQIVALANKSDAGKTITLTGFSPLTRYENEALKWYEKMQATEINLSDNETMYLPSEVKTKHGLISSFKQKLEMKLPNLPEGFILDFDLVNANDATAELEINLILKADLETLGSYNFDATTGKSSLENNLENTLHKKSITIKNLTKKTDFASVAYKRLKNSYFPTTFNLKADLWHKSLWESERKTLEDLMKKLSEKSVSQVNDMKELNQAFAKQLEALVPEVLRNTFKFELIKNTDLSVANLEGNTDKDKGSLRAQLLLSSTSEGTTKYYSLKVGSDIETGLIEETTDKTAVKGYEITISGFKV</sequence>
<feature type="coiled-coil region" evidence="1">
    <location>
        <begin position="731"/>
        <end position="765"/>
    </location>
</feature>
<gene>
    <name evidence="4" type="ORF">CJJ23_01815</name>
</gene>
<keyword evidence="2" id="KW-0732">Signal</keyword>
<protein>
    <recommendedName>
        <fullName evidence="3">Lipoprotein-associated type-17 domain-containing protein</fullName>
    </recommendedName>
</protein>
<dbReference type="AlphaFoldDB" id="A0A269TJE5"/>